<feature type="domain" description="Xylose isomerase-like TIM barrel" evidence="1">
    <location>
        <begin position="23"/>
        <end position="241"/>
    </location>
</feature>
<dbReference type="AlphaFoldDB" id="A0A1M5NSP2"/>
<proteinExistence type="predicted"/>
<gene>
    <name evidence="2" type="ORF">SAMN02745245_00038</name>
</gene>
<keyword evidence="2" id="KW-0413">Isomerase</keyword>
<dbReference type="Proteomes" id="UP000184032">
    <property type="component" value="Unassembled WGS sequence"/>
</dbReference>
<accession>A0A1M5NSP2</accession>
<dbReference type="InterPro" id="IPR050312">
    <property type="entry name" value="IolE/XylAMocC-like"/>
</dbReference>
<reference evidence="2 3" key="1">
    <citation type="submission" date="2016-11" db="EMBL/GenBank/DDBJ databases">
        <authorList>
            <person name="Jaros S."/>
            <person name="Januszkiewicz K."/>
            <person name="Wedrychowicz H."/>
        </authorList>
    </citation>
    <scope>NUCLEOTIDE SEQUENCE [LARGE SCALE GENOMIC DNA]</scope>
    <source>
        <strain evidence="2 3">DSM 21120</strain>
    </source>
</reference>
<protein>
    <submittedName>
        <fullName evidence="2">Sugar phosphate isomerase/epimerase</fullName>
    </submittedName>
</protein>
<dbReference type="OrthoDB" id="9786584at2"/>
<evidence type="ECO:0000313" key="3">
    <source>
        <dbReference type="Proteomes" id="UP000184032"/>
    </source>
</evidence>
<name>A0A1M5NSP2_9FIRM</name>
<evidence type="ECO:0000259" key="1">
    <source>
        <dbReference type="Pfam" id="PF01261"/>
    </source>
</evidence>
<dbReference type="InterPro" id="IPR013022">
    <property type="entry name" value="Xyl_isomerase-like_TIM-brl"/>
</dbReference>
<evidence type="ECO:0000313" key="2">
    <source>
        <dbReference type="EMBL" id="SHG91983.1"/>
    </source>
</evidence>
<dbReference type="Gene3D" id="3.20.20.150">
    <property type="entry name" value="Divalent-metal-dependent TIM barrel enzymes"/>
    <property type="match status" value="1"/>
</dbReference>
<sequence>MKFEFSLAQLTVLHTSPVEIAKIAANCGYDYVSLRQIYMGLSDEVKYDLKKDKKLMKEVKEVLNSTGLKVLDIELARIYDGMDVREYEGAMEVAAELNAKHILSSIWTDKKGYYIEKFNELCELAAKYNLTVDLEYVPIAGVKNLKETLEVLDNTNADNAGIMIDTHHVHRAKDDPKMLRSIPEKYFHFAHICDACKDIPSDEEEMTRILREERLYLGEGGIEIKDILNNMPIVPYSIELPNLKKVAEYGYEEHAKRCIETARDYCEKYVTGREYATI</sequence>
<keyword evidence="3" id="KW-1185">Reference proteome</keyword>
<dbReference type="STRING" id="1120995.SAMN02745245_00038"/>
<dbReference type="SUPFAM" id="SSF51658">
    <property type="entry name" value="Xylose isomerase-like"/>
    <property type="match status" value="1"/>
</dbReference>
<dbReference type="RefSeq" id="WP_073182667.1">
    <property type="nucleotide sequence ID" value="NZ_FQXI01000001.1"/>
</dbReference>
<dbReference type="GO" id="GO:0016853">
    <property type="term" value="F:isomerase activity"/>
    <property type="evidence" value="ECO:0007669"/>
    <property type="project" value="UniProtKB-KW"/>
</dbReference>
<dbReference type="PANTHER" id="PTHR12110:SF48">
    <property type="entry name" value="BLL3656 PROTEIN"/>
    <property type="match status" value="1"/>
</dbReference>
<dbReference type="InterPro" id="IPR036237">
    <property type="entry name" value="Xyl_isomerase-like_sf"/>
</dbReference>
<dbReference type="PANTHER" id="PTHR12110">
    <property type="entry name" value="HYDROXYPYRUVATE ISOMERASE"/>
    <property type="match status" value="1"/>
</dbReference>
<organism evidence="2 3">
    <name type="scientific">Anaerosphaera aminiphila DSM 21120</name>
    <dbReference type="NCBI Taxonomy" id="1120995"/>
    <lineage>
        <taxon>Bacteria</taxon>
        <taxon>Bacillati</taxon>
        <taxon>Bacillota</taxon>
        <taxon>Tissierellia</taxon>
        <taxon>Tissierellales</taxon>
        <taxon>Peptoniphilaceae</taxon>
        <taxon>Anaerosphaera</taxon>
    </lineage>
</organism>
<dbReference type="EMBL" id="FQXI01000001">
    <property type="protein sequence ID" value="SHG91983.1"/>
    <property type="molecule type" value="Genomic_DNA"/>
</dbReference>
<dbReference type="Pfam" id="PF01261">
    <property type="entry name" value="AP_endonuc_2"/>
    <property type="match status" value="1"/>
</dbReference>